<dbReference type="InterPro" id="IPR009071">
    <property type="entry name" value="HMG_box_dom"/>
</dbReference>
<proteinExistence type="predicted"/>
<evidence type="ECO:0000313" key="7">
    <source>
        <dbReference type="Proteomes" id="UP000078237"/>
    </source>
</evidence>
<dbReference type="STRING" id="100816.A0A175WGF6"/>
<keyword evidence="4" id="KW-0539">Nucleus</keyword>
<dbReference type="VEuPathDB" id="FungiDB:MMYC01_200832"/>
<dbReference type="SMART" id="SM00398">
    <property type="entry name" value="HMG"/>
    <property type="match status" value="1"/>
</dbReference>
<dbReference type="PANTHER" id="PTHR10270:SF161">
    <property type="entry name" value="SEX-DETERMINING REGION Y PROTEIN"/>
    <property type="match status" value="1"/>
</dbReference>
<evidence type="ECO:0000259" key="5">
    <source>
        <dbReference type="PROSITE" id="PS50118"/>
    </source>
</evidence>
<dbReference type="PROSITE" id="PS50118">
    <property type="entry name" value="HMG_BOX_2"/>
    <property type="match status" value="1"/>
</dbReference>
<gene>
    <name evidence="6" type="ORF">MMYC01_200832</name>
</gene>
<dbReference type="FunFam" id="1.10.30.10:FF:000041">
    <property type="entry name" value="HMG box family protein"/>
    <property type="match status" value="1"/>
</dbReference>
<dbReference type="Gene3D" id="1.10.30.10">
    <property type="entry name" value="High mobility group box domain"/>
    <property type="match status" value="1"/>
</dbReference>
<dbReference type="EMBL" id="LCTW02000011">
    <property type="protein sequence ID" value="KXX82589.1"/>
    <property type="molecule type" value="Genomic_DNA"/>
</dbReference>
<dbReference type="InterPro" id="IPR036910">
    <property type="entry name" value="HMG_box_dom_sf"/>
</dbReference>
<dbReference type="Proteomes" id="UP000078237">
    <property type="component" value="Unassembled WGS sequence"/>
</dbReference>
<protein>
    <submittedName>
        <fullName evidence="6">MAT+ sexual cell fertilization-promoting factor</fullName>
    </submittedName>
</protein>
<evidence type="ECO:0000313" key="6">
    <source>
        <dbReference type="EMBL" id="KXX82589.1"/>
    </source>
</evidence>
<dbReference type="GO" id="GO:0001228">
    <property type="term" value="F:DNA-binding transcription activator activity, RNA polymerase II-specific"/>
    <property type="evidence" value="ECO:0007669"/>
    <property type="project" value="TreeGrafter"/>
</dbReference>
<keyword evidence="3" id="KW-0804">Transcription</keyword>
<accession>A0A175WGF6</accession>
<dbReference type="PANTHER" id="PTHR10270">
    <property type="entry name" value="SOX TRANSCRIPTION FACTOR"/>
    <property type="match status" value="1"/>
</dbReference>
<comment type="caution">
    <text evidence="6">The sequence shown here is derived from an EMBL/GenBank/DDBJ whole genome shotgun (WGS) entry which is preliminary data.</text>
</comment>
<evidence type="ECO:0000256" key="4">
    <source>
        <dbReference type="PROSITE-ProRule" id="PRU00267"/>
    </source>
</evidence>
<reference evidence="6 7" key="1">
    <citation type="journal article" date="2016" name="Genome Announc.">
        <title>Genome Sequence of Madurella mycetomatis mm55, Isolated from a Human Mycetoma Case in Sudan.</title>
        <authorList>
            <person name="Smit S."/>
            <person name="Derks M.F."/>
            <person name="Bervoets S."/>
            <person name="Fahal A."/>
            <person name="van Leeuwen W."/>
            <person name="van Belkum A."/>
            <person name="van de Sande W.W."/>
        </authorList>
    </citation>
    <scope>NUCLEOTIDE SEQUENCE [LARGE SCALE GENOMIC DNA]</scope>
    <source>
        <strain evidence="7">mm55</strain>
    </source>
</reference>
<evidence type="ECO:0000256" key="2">
    <source>
        <dbReference type="ARBA" id="ARBA00023125"/>
    </source>
</evidence>
<keyword evidence="1" id="KW-0805">Transcription regulation</keyword>
<feature type="domain" description="HMG box" evidence="5">
    <location>
        <begin position="111"/>
        <end position="179"/>
    </location>
</feature>
<dbReference type="SUPFAM" id="SSF47095">
    <property type="entry name" value="HMG-box"/>
    <property type="match status" value="1"/>
</dbReference>
<evidence type="ECO:0000256" key="1">
    <source>
        <dbReference type="ARBA" id="ARBA00023015"/>
    </source>
</evidence>
<evidence type="ECO:0000256" key="3">
    <source>
        <dbReference type="ARBA" id="ARBA00023163"/>
    </source>
</evidence>
<feature type="DNA-binding region" description="HMG box" evidence="4">
    <location>
        <begin position="111"/>
        <end position="179"/>
    </location>
</feature>
<dbReference type="GO" id="GO:0000978">
    <property type="term" value="F:RNA polymerase II cis-regulatory region sequence-specific DNA binding"/>
    <property type="evidence" value="ECO:0007669"/>
    <property type="project" value="TreeGrafter"/>
</dbReference>
<dbReference type="Pfam" id="PF00505">
    <property type="entry name" value="HMG_box"/>
    <property type="match status" value="1"/>
</dbReference>
<dbReference type="CDD" id="cd01389">
    <property type="entry name" value="HMG-box_ROX1-like"/>
    <property type="match status" value="1"/>
</dbReference>
<dbReference type="GO" id="GO:0005634">
    <property type="term" value="C:nucleus"/>
    <property type="evidence" value="ECO:0007669"/>
    <property type="project" value="UniProtKB-UniRule"/>
</dbReference>
<dbReference type="OrthoDB" id="6247875at2759"/>
<sequence length="295" mass="33924">METQPLHPAMVKLLGTKYWNHFSIQLGHWNPMKVIVMDEEMFHLIPDPAKVELAHEMVKYLEEDVMYARDADNSRVWILGPKKVIEPCISIVGNVPIWDPKRKHVPIEIKIPRPPNAYILYRKDKHSVIKAENPGMHNNEISVLTGAMWKGESPEVRAAYHKKAMEIKAHLMAIYPDYRYSPRKSGEIRRRVTRRNRRQMEFEHNAHQSAAANNRRAGIVTNSEITRRIPGAQQFLPPATAKWTPFDALSIEDAASVQNAPFPEMSANEDFEADVNNFIDNWDVNAEVAQMMAEI</sequence>
<keyword evidence="2 4" id="KW-0238">DNA-binding</keyword>
<dbReference type="GO" id="GO:0030154">
    <property type="term" value="P:cell differentiation"/>
    <property type="evidence" value="ECO:0007669"/>
    <property type="project" value="TreeGrafter"/>
</dbReference>
<dbReference type="AlphaFoldDB" id="A0A175WGF6"/>
<name>A0A175WGF6_9PEZI</name>
<organism evidence="6 7">
    <name type="scientific">Madurella mycetomatis</name>
    <dbReference type="NCBI Taxonomy" id="100816"/>
    <lineage>
        <taxon>Eukaryota</taxon>
        <taxon>Fungi</taxon>
        <taxon>Dikarya</taxon>
        <taxon>Ascomycota</taxon>
        <taxon>Pezizomycotina</taxon>
        <taxon>Sordariomycetes</taxon>
        <taxon>Sordariomycetidae</taxon>
        <taxon>Sordariales</taxon>
        <taxon>Sordariales incertae sedis</taxon>
        <taxon>Madurella</taxon>
    </lineage>
</organism>
<dbReference type="InterPro" id="IPR050140">
    <property type="entry name" value="SRY-related_HMG-box_TF-like"/>
</dbReference>
<keyword evidence="7" id="KW-1185">Reference proteome</keyword>